<dbReference type="Pfam" id="PF25597">
    <property type="entry name" value="SH3_retrovirus"/>
    <property type="match status" value="1"/>
</dbReference>
<proteinExistence type="predicted"/>
<dbReference type="InterPro" id="IPR013103">
    <property type="entry name" value="RVT_2"/>
</dbReference>
<dbReference type="InterPro" id="IPR057670">
    <property type="entry name" value="SH3_retrovirus"/>
</dbReference>
<accession>A0A6A4Y4T2</accession>
<keyword evidence="4" id="KW-0540">Nuclease</keyword>
<keyword evidence="14" id="KW-0808">Transferase</keyword>
<feature type="compositionally biased region" description="Polar residues" evidence="18">
    <location>
        <begin position="153"/>
        <end position="172"/>
    </location>
</feature>
<keyword evidence="11" id="KW-0460">Magnesium</keyword>
<evidence type="ECO:0000256" key="10">
    <source>
        <dbReference type="ARBA" id="ARBA00022840"/>
    </source>
</evidence>
<keyword evidence="3" id="KW-0645">Protease</keyword>
<evidence type="ECO:0000256" key="12">
    <source>
        <dbReference type="ARBA" id="ARBA00022908"/>
    </source>
</evidence>
<dbReference type="InterPro" id="IPR001584">
    <property type="entry name" value="Integrase_cat-core"/>
</dbReference>
<dbReference type="Pfam" id="PF07727">
    <property type="entry name" value="RVT_2"/>
    <property type="match status" value="1"/>
</dbReference>
<dbReference type="GO" id="GO:0004190">
    <property type="term" value="F:aspartic-type endopeptidase activity"/>
    <property type="evidence" value="ECO:0007669"/>
    <property type="project" value="UniProtKB-KW"/>
</dbReference>
<evidence type="ECO:0000256" key="13">
    <source>
        <dbReference type="ARBA" id="ARBA00022918"/>
    </source>
</evidence>
<evidence type="ECO:0000256" key="5">
    <source>
        <dbReference type="ARBA" id="ARBA00022723"/>
    </source>
</evidence>
<keyword evidence="9" id="KW-0378">Hydrolase</keyword>
<evidence type="ECO:0000256" key="4">
    <source>
        <dbReference type="ARBA" id="ARBA00022722"/>
    </source>
</evidence>
<dbReference type="OrthoDB" id="1306064at2759"/>
<dbReference type="PROSITE" id="PS50994">
    <property type="entry name" value="INTEGRASE"/>
    <property type="match status" value="1"/>
</dbReference>
<dbReference type="GO" id="GO:0006310">
    <property type="term" value="P:DNA recombination"/>
    <property type="evidence" value="ECO:0007669"/>
    <property type="project" value="UniProtKB-KW"/>
</dbReference>
<keyword evidence="6" id="KW-0547">Nucleotide-binding</keyword>
<evidence type="ECO:0000256" key="7">
    <source>
        <dbReference type="ARBA" id="ARBA00022750"/>
    </source>
</evidence>
<evidence type="ECO:0000256" key="1">
    <source>
        <dbReference type="ARBA" id="ARBA00002180"/>
    </source>
</evidence>
<dbReference type="SUPFAM" id="SSF57756">
    <property type="entry name" value="Retrovirus zinc finger-like domains"/>
    <property type="match status" value="1"/>
</dbReference>
<dbReference type="GO" id="GO:0003887">
    <property type="term" value="F:DNA-directed DNA polymerase activity"/>
    <property type="evidence" value="ECO:0007669"/>
    <property type="project" value="UniProtKB-KW"/>
</dbReference>
<dbReference type="SUPFAM" id="SSF56672">
    <property type="entry name" value="DNA/RNA polymerases"/>
    <property type="match status" value="1"/>
</dbReference>
<dbReference type="PANTHER" id="PTHR42648:SF11">
    <property type="entry name" value="TRANSPOSON TY4-P GAG-POL POLYPROTEIN"/>
    <property type="match status" value="1"/>
</dbReference>
<keyword evidence="13" id="KW-0695">RNA-directed DNA polymerase</keyword>
<dbReference type="InterPro" id="IPR054722">
    <property type="entry name" value="PolX-like_BBD"/>
</dbReference>
<dbReference type="PANTHER" id="PTHR42648">
    <property type="entry name" value="TRANSPOSASE, PUTATIVE-RELATED"/>
    <property type="match status" value="1"/>
</dbReference>
<dbReference type="GO" id="GO:0006508">
    <property type="term" value="P:proteolysis"/>
    <property type="evidence" value="ECO:0007669"/>
    <property type="project" value="UniProtKB-KW"/>
</dbReference>
<dbReference type="GO" id="GO:0008270">
    <property type="term" value="F:zinc ion binding"/>
    <property type="evidence" value="ECO:0007669"/>
    <property type="project" value="InterPro"/>
</dbReference>
<keyword evidence="5" id="KW-0479">Metal-binding</keyword>
<keyword evidence="12" id="KW-0229">DNA integration</keyword>
<keyword evidence="17" id="KW-0511">Multifunctional enzyme</keyword>
<feature type="non-terminal residue" evidence="20">
    <location>
        <position position="1076"/>
    </location>
</feature>
<reference evidence="20" key="1">
    <citation type="submission" date="2019-06" db="EMBL/GenBank/DDBJ databases">
        <title>Genomics analysis of Aphanomyces spp. identifies a new class of oomycete effector associated with host adaptation.</title>
        <authorList>
            <person name="Gaulin E."/>
        </authorList>
    </citation>
    <scope>NUCLEOTIDE SEQUENCE</scope>
    <source>
        <strain evidence="20">CBS 578.67</strain>
    </source>
</reference>
<dbReference type="InterPro" id="IPR036875">
    <property type="entry name" value="Znf_CCHC_sf"/>
</dbReference>
<dbReference type="Gene3D" id="3.30.420.10">
    <property type="entry name" value="Ribonuclease H-like superfamily/Ribonuclease H"/>
    <property type="match status" value="1"/>
</dbReference>
<protein>
    <recommendedName>
        <fullName evidence="19">Integrase catalytic domain-containing protein</fullName>
    </recommendedName>
</protein>
<evidence type="ECO:0000256" key="8">
    <source>
        <dbReference type="ARBA" id="ARBA00022759"/>
    </source>
</evidence>
<dbReference type="Pfam" id="PF13976">
    <property type="entry name" value="gag_pre-integrs"/>
    <property type="match status" value="1"/>
</dbReference>
<keyword evidence="10" id="KW-0067">ATP-binding</keyword>
<sequence>MDPRIEWEYEKYTSSVMIVNLHLCIVQAKLCCKGLWKVVSGEDTRDDDADDDDEFDSKEDKAFDLIVNSLDDDNLAYVSHVATSKEVWDLLVTRYEVRTYADVSHVIHELHTKVYAPGSSMQKHVTDMPPTEAAAHGISRGRRHARSYPADQRQGSLSHDGGNTAQPRTVSNARPDYQPAPDKNRPFKKQVVKDKCHYCHKIGHHAFECRFKKRDLAKGISRKCIPIEGEDQINILKHDDDADEGFILATTDDSPRSDIEDAWILDSACTADVTGDKTLFAKLARTRPSTMQLADNTTVQSMHMGMLSIQVDETHRLNRPVAKFVPNLKKNLLSYRLLLKDGFEFAKWNLDVATTIQDTFVLRFTHHRGLYILRPYADQINSCLVRQPTPKLVQWHLRLAHLNFGAIKQAARDGAMEGMHLSKSVLAQDYNCEVCEVAKARRMSYKNTKPYRTQVPLERVHIDKGGPITPPTFGGKIHYELYVDEGTRYKWLFLLASKSESLANLKKFHVSVERQHDYKLKTIMTDNAKEYMSKELNAYCSGIGIEQLYTNPYSPEENCVVEKSNYTVMNKVRCMLQACGMDNRYWGEALSYVVYTENRSPTKALGGKTPFEALFGRKPNIDHLRPFGCTAFAFIDKAKRKKLDPRATKCVFVGYASQHKSYRLVDCDSGQLFDCRSVKFTEDFVPADEKKVQFNDQVTTRQLQEYEDTDDVESTSTTIIPREQMSHDSVGASTKAPESPISMNQDDQGHVSEGEQDEGAISSDQDSSDSEVEFENPTRLEALSGGHHQVFSVDVINDTPQSFADIEASPNKQAWLDATQDEYNSLLNNGTWVLTDLPPGRKALACKWLWRNKFDAVGRFTKYKARLVIKGFLQRYGLDYLEIFAPVLRYNTLRLVLFLVACNSWKIRQMDVKTAFLNGSLNDDTEIYMAQPPNYVVPGTEGQVCKLQKAIYGLKQAPRCWYLTLHQFLVGIGFERCVKEVCLYIKRVGESMVLLTVYVDDITITGNNNDDIEKACDELKQRFEMTDLGQLKSILGIQVDVKGNVVTMSQQGYVEVLLDKFNMVDCNPVSTPEVIG</sequence>
<dbReference type="InterPro" id="IPR036397">
    <property type="entry name" value="RNaseH_sf"/>
</dbReference>
<keyword evidence="15" id="KW-0917">Virion maturation</keyword>
<dbReference type="EMBL" id="VJMH01006066">
    <property type="protein sequence ID" value="KAF0691554.1"/>
    <property type="molecule type" value="Genomic_DNA"/>
</dbReference>
<evidence type="ECO:0000256" key="18">
    <source>
        <dbReference type="SAM" id="MobiDB-lite"/>
    </source>
</evidence>
<dbReference type="GO" id="GO:0015074">
    <property type="term" value="P:DNA integration"/>
    <property type="evidence" value="ECO:0007669"/>
    <property type="project" value="UniProtKB-KW"/>
</dbReference>
<feature type="region of interest" description="Disordered" evidence="18">
    <location>
        <begin position="702"/>
        <end position="775"/>
    </location>
</feature>
<keyword evidence="14" id="KW-0239">DNA-directed DNA polymerase</keyword>
<organism evidence="20">
    <name type="scientific">Aphanomyces stellatus</name>
    <dbReference type="NCBI Taxonomy" id="120398"/>
    <lineage>
        <taxon>Eukaryota</taxon>
        <taxon>Sar</taxon>
        <taxon>Stramenopiles</taxon>
        <taxon>Oomycota</taxon>
        <taxon>Saprolegniomycetes</taxon>
        <taxon>Saprolegniales</taxon>
        <taxon>Verrucalvaceae</taxon>
        <taxon>Aphanomyces</taxon>
    </lineage>
</organism>
<gene>
    <name evidence="20" type="ORF">As57867_017194</name>
</gene>
<dbReference type="InterPro" id="IPR043502">
    <property type="entry name" value="DNA/RNA_pol_sf"/>
</dbReference>
<evidence type="ECO:0000256" key="6">
    <source>
        <dbReference type="ARBA" id="ARBA00022741"/>
    </source>
</evidence>
<comment type="caution">
    <text evidence="20">The sequence shown here is derived from an EMBL/GenBank/DDBJ whole genome shotgun (WGS) entry which is preliminary data.</text>
</comment>
<evidence type="ECO:0000313" key="20">
    <source>
        <dbReference type="EMBL" id="KAF0691554.1"/>
    </source>
</evidence>
<dbReference type="InterPro" id="IPR039537">
    <property type="entry name" value="Retrotran_Ty1/copia-like"/>
</dbReference>
<dbReference type="Pfam" id="PF14223">
    <property type="entry name" value="Retrotran_gag_2"/>
    <property type="match status" value="1"/>
</dbReference>
<dbReference type="GO" id="GO:0003676">
    <property type="term" value="F:nucleic acid binding"/>
    <property type="evidence" value="ECO:0007669"/>
    <property type="project" value="InterPro"/>
</dbReference>
<keyword evidence="14" id="KW-0548">Nucleotidyltransferase</keyword>
<feature type="domain" description="Integrase catalytic" evidence="19">
    <location>
        <begin position="452"/>
        <end position="618"/>
    </location>
</feature>
<evidence type="ECO:0000256" key="9">
    <source>
        <dbReference type="ARBA" id="ARBA00022801"/>
    </source>
</evidence>
<dbReference type="Pfam" id="PF22936">
    <property type="entry name" value="Pol_BBD"/>
    <property type="match status" value="1"/>
</dbReference>
<evidence type="ECO:0000256" key="11">
    <source>
        <dbReference type="ARBA" id="ARBA00022842"/>
    </source>
</evidence>
<evidence type="ECO:0000256" key="3">
    <source>
        <dbReference type="ARBA" id="ARBA00022670"/>
    </source>
</evidence>
<evidence type="ECO:0000256" key="2">
    <source>
        <dbReference type="ARBA" id="ARBA00022612"/>
    </source>
</evidence>
<feature type="region of interest" description="Disordered" evidence="18">
    <location>
        <begin position="120"/>
        <end position="185"/>
    </location>
</feature>
<evidence type="ECO:0000256" key="16">
    <source>
        <dbReference type="ARBA" id="ARBA00023172"/>
    </source>
</evidence>
<name>A0A6A4Y4T2_9STRA</name>
<evidence type="ECO:0000259" key="19">
    <source>
        <dbReference type="PROSITE" id="PS50994"/>
    </source>
</evidence>
<dbReference type="SUPFAM" id="SSF53098">
    <property type="entry name" value="Ribonuclease H-like"/>
    <property type="match status" value="1"/>
</dbReference>
<keyword evidence="16" id="KW-0233">DNA recombination</keyword>
<comment type="function">
    <text evidence="1">The aspartyl protease (PR) mediates the proteolytic cleavages of the Gag and Gag-Pol polyproteins after assembly of the VLP.</text>
</comment>
<dbReference type="GO" id="GO:0004519">
    <property type="term" value="F:endonuclease activity"/>
    <property type="evidence" value="ECO:0007669"/>
    <property type="project" value="UniProtKB-KW"/>
</dbReference>
<dbReference type="InterPro" id="IPR012337">
    <property type="entry name" value="RNaseH-like_sf"/>
</dbReference>
<keyword evidence="8" id="KW-0255">Endonuclease</keyword>
<dbReference type="GO" id="GO:0005524">
    <property type="term" value="F:ATP binding"/>
    <property type="evidence" value="ECO:0007669"/>
    <property type="project" value="UniProtKB-KW"/>
</dbReference>
<keyword evidence="7" id="KW-0064">Aspartyl protease</keyword>
<evidence type="ECO:0000256" key="17">
    <source>
        <dbReference type="ARBA" id="ARBA00023268"/>
    </source>
</evidence>
<keyword evidence="2" id="KW-1188">Viral release from host cell</keyword>
<evidence type="ECO:0000256" key="15">
    <source>
        <dbReference type="ARBA" id="ARBA00023113"/>
    </source>
</evidence>
<dbReference type="InterPro" id="IPR025724">
    <property type="entry name" value="GAG-pre-integrase_dom"/>
</dbReference>
<dbReference type="AlphaFoldDB" id="A0A6A4Y4T2"/>
<dbReference type="GO" id="GO:0003964">
    <property type="term" value="F:RNA-directed DNA polymerase activity"/>
    <property type="evidence" value="ECO:0007669"/>
    <property type="project" value="UniProtKB-KW"/>
</dbReference>
<evidence type="ECO:0000256" key="14">
    <source>
        <dbReference type="ARBA" id="ARBA00022932"/>
    </source>
</evidence>